<reference evidence="11 12" key="1">
    <citation type="submission" date="2015-09" db="EMBL/GenBank/DDBJ databases">
        <title>Genome announcement of multiple Pseudomonas syringae strains.</title>
        <authorList>
            <person name="Thakur S."/>
            <person name="Wang P.W."/>
            <person name="Gong Y."/>
            <person name="Weir B.S."/>
            <person name="Guttman D.S."/>
        </authorList>
    </citation>
    <scope>NUCLEOTIDE SEQUENCE [LARGE SCALE GENOMIC DNA]</scope>
    <source>
        <strain evidence="11 12">ICMP2802</strain>
    </source>
</reference>
<evidence type="ECO:0000259" key="10">
    <source>
        <dbReference type="PROSITE" id="PS50878"/>
    </source>
</evidence>
<evidence type="ECO:0000256" key="8">
    <source>
        <dbReference type="ARBA" id="ARBA00034120"/>
    </source>
</evidence>
<dbReference type="Pfam" id="PF00078">
    <property type="entry name" value="RVT_1"/>
    <property type="match status" value="1"/>
</dbReference>
<dbReference type="CDD" id="cd03487">
    <property type="entry name" value="RT_Bac_retron_II"/>
    <property type="match status" value="1"/>
</dbReference>
<feature type="domain" description="Reverse transcriptase" evidence="10">
    <location>
        <begin position="26"/>
        <end position="261"/>
    </location>
</feature>
<sequence>MKKISALRLAKTKPDLALLMGIDASFLTNILYRLKPTTQYACFTIPKKSGGVRTIYAPSDELKSIQSALSTLLQDCVQEINTSKGPKFKSTLSHGFVRDRSILTNAIMHLNQRNVLNIDLKDFFDQFNFGRVRGYFISNKTFQLDPAVATVIAQIACYDNKLPQGSPCSPVISNLITHSLDIRLASLARDNSCTYTRYADDITISTRKKDFPSNLASDRASGYIIGSRLTAEIKRAGFGVNPAKTRIQFKDSRQDVTGLVVNKKPGVKSEYWRTVKSQCHALFQTGRFLENSSTPPQTGNIFVLEGKLGFIDQIDFFNRKRSKPLMALEHELSKHGSKTRKLLNGRERTFSRFLFYKYFYANSKPTIVCEGKTDNVYLKAAINRRAAAFPSLAKAKSGSDPYELLVHFINYTNRTRFLLELYGGTPYLKEFILDYDEHFKFYKAPMPTQPVIIVLDNDDGFGRIESILKGNRYNPTVFPITSPVTEIRNAEFIHVAHNLYIVLTPLKGKVDKSSIEDLFTKKIRATKLGGKVFNKQNKTDSNTEYGKEYFASKVVAPNKHKINFSGFNPLLGRINQCIQHFATVKLARP</sequence>
<name>A0A0L8IVW1_PSESX</name>
<dbReference type="GO" id="GO:0003964">
    <property type="term" value="F:RNA-directed DNA polymerase activity"/>
    <property type="evidence" value="ECO:0007669"/>
    <property type="project" value="UniProtKB-KW"/>
</dbReference>
<dbReference type="EMBL" id="LJPM01000017">
    <property type="protein sequence ID" value="KPW27448.1"/>
    <property type="molecule type" value="Genomic_DNA"/>
</dbReference>
<dbReference type="InterPro" id="IPR000123">
    <property type="entry name" value="Reverse_transcriptase_msDNA"/>
</dbReference>
<evidence type="ECO:0000313" key="11">
    <source>
        <dbReference type="EMBL" id="KPW27448.1"/>
    </source>
</evidence>
<keyword evidence="2" id="KW-0808">Transferase</keyword>
<dbReference type="InterPro" id="IPR053543">
    <property type="entry name" value="Bacterial_RT"/>
</dbReference>
<comment type="similarity">
    <text evidence="8">Belongs to the bacterial reverse transcriptase family.</text>
</comment>
<evidence type="ECO:0000313" key="12">
    <source>
        <dbReference type="Proteomes" id="UP000050297"/>
    </source>
</evidence>
<evidence type="ECO:0000256" key="2">
    <source>
        <dbReference type="ARBA" id="ARBA00022679"/>
    </source>
</evidence>
<comment type="catalytic activity">
    <reaction evidence="9">
        <text>DNA(n) + a 2'-deoxyribonucleoside 5'-triphosphate = DNA(n+1) + diphosphate</text>
        <dbReference type="Rhea" id="RHEA:22508"/>
        <dbReference type="Rhea" id="RHEA-COMP:17339"/>
        <dbReference type="Rhea" id="RHEA-COMP:17340"/>
        <dbReference type="ChEBI" id="CHEBI:33019"/>
        <dbReference type="ChEBI" id="CHEBI:61560"/>
        <dbReference type="ChEBI" id="CHEBI:173112"/>
        <dbReference type="EC" id="2.7.7.49"/>
    </reaction>
</comment>
<dbReference type="RefSeq" id="WP_053275535.1">
    <property type="nucleotide sequence ID" value="NZ_LGAR01000039.1"/>
</dbReference>
<evidence type="ECO:0000256" key="4">
    <source>
        <dbReference type="ARBA" id="ARBA00022723"/>
    </source>
</evidence>
<evidence type="ECO:0000256" key="5">
    <source>
        <dbReference type="ARBA" id="ARBA00022842"/>
    </source>
</evidence>
<dbReference type="PATRIC" id="fig|199198.4.peg.334"/>
<dbReference type="GO" id="GO:0003723">
    <property type="term" value="F:RNA binding"/>
    <property type="evidence" value="ECO:0007669"/>
    <property type="project" value="InterPro"/>
</dbReference>
<dbReference type="AlphaFoldDB" id="A0A0L8IVW1"/>
<dbReference type="PANTHER" id="PTHR34047:SF7">
    <property type="entry name" value="RNA-DIRECTED DNA POLYMERASE"/>
    <property type="match status" value="1"/>
</dbReference>
<dbReference type="Proteomes" id="UP000050297">
    <property type="component" value="Unassembled WGS sequence"/>
</dbReference>
<dbReference type="SUPFAM" id="SSF56672">
    <property type="entry name" value="DNA/RNA polymerases"/>
    <property type="match status" value="1"/>
</dbReference>
<dbReference type="NCBIfam" id="NF038237">
    <property type="entry name" value="retron_Ec67_fus"/>
    <property type="match status" value="1"/>
</dbReference>
<dbReference type="InterPro" id="IPR000477">
    <property type="entry name" value="RT_dom"/>
</dbReference>
<evidence type="ECO:0000256" key="9">
    <source>
        <dbReference type="ARBA" id="ARBA00048173"/>
    </source>
</evidence>
<keyword evidence="3" id="KW-0548">Nucleotidyltransferase</keyword>
<evidence type="ECO:0000256" key="1">
    <source>
        <dbReference type="ARBA" id="ARBA00012493"/>
    </source>
</evidence>
<dbReference type="InterPro" id="IPR051083">
    <property type="entry name" value="GrpII_Intron_Splice-Mob/Def"/>
</dbReference>
<protein>
    <recommendedName>
        <fullName evidence="1">RNA-directed DNA polymerase</fullName>
        <ecNumber evidence="1">2.7.7.49</ecNumber>
    </recommendedName>
</protein>
<dbReference type="PROSITE" id="PS50878">
    <property type="entry name" value="RT_POL"/>
    <property type="match status" value="1"/>
</dbReference>
<organism evidence="11 12">
    <name type="scientific">Pseudomonas syringae pv. aceris</name>
    <dbReference type="NCBI Taxonomy" id="199198"/>
    <lineage>
        <taxon>Bacteria</taxon>
        <taxon>Pseudomonadati</taxon>
        <taxon>Pseudomonadota</taxon>
        <taxon>Gammaproteobacteria</taxon>
        <taxon>Pseudomonadales</taxon>
        <taxon>Pseudomonadaceae</taxon>
        <taxon>Pseudomonas</taxon>
        <taxon>Pseudomonas syringae</taxon>
    </lineage>
</organism>
<accession>A0A0L8IVW1</accession>
<keyword evidence="6 11" id="KW-0695">RNA-directed DNA polymerase</keyword>
<dbReference type="PANTHER" id="PTHR34047">
    <property type="entry name" value="NUCLEAR INTRON MATURASE 1, MITOCHONDRIAL-RELATED"/>
    <property type="match status" value="1"/>
</dbReference>
<keyword evidence="7" id="KW-0051">Antiviral defense</keyword>
<evidence type="ECO:0000256" key="7">
    <source>
        <dbReference type="ARBA" id="ARBA00023118"/>
    </source>
</evidence>
<dbReference type="InterPro" id="IPR043502">
    <property type="entry name" value="DNA/RNA_pol_sf"/>
</dbReference>
<keyword evidence="4" id="KW-0479">Metal-binding</keyword>
<evidence type="ECO:0000256" key="6">
    <source>
        <dbReference type="ARBA" id="ARBA00022918"/>
    </source>
</evidence>
<gene>
    <name evidence="11" type="ORF">ALO91_00693</name>
</gene>
<dbReference type="EC" id="2.7.7.49" evidence="1"/>
<comment type="caution">
    <text evidence="11">The sequence shown here is derived from an EMBL/GenBank/DDBJ whole genome shotgun (WGS) entry which is preliminary data.</text>
</comment>
<proteinExistence type="inferred from homology"/>
<dbReference type="GO" id="GO:0046872">
    <property type="term" value="F:metal ion binding"/>
    <property type="evidence" value="ECO:0007669"/>
    <property type="project" value="UniProtKB-KW"/>
</dbReference>
<evidence type="ECO:0000256" key="3">
    <source>
        <dbReference type="ARBA" id="ARBA00022695"/>
    </source>
</evidence>
<keyword evidence="5" id="KW-0460">Magnesium</keyword>
<dbReference type="GO" id="GO:0051607">
    <property type="term" value="P:defense response to virus"/>
    <property type="evidence" value="ECO:0007669"/>
    <property type="project" value="UniProtKB-KW"/>
</dbReference>
<dbReference type="PRINTS" id="PR00866">
    <property type="entry name" value="RNADNAPOLMS"/>
</dbReference>